<dbReference type="STRING" id="1268635.Loa_02614"/>
<proteinExistence type="predicted"/>
<gene>
    <name evidence="1" type="ORF">Loa_02614</name>
</gene>
<dbReference type="SUPFAM" id="SSF47336">
    <property type="entry name" value="ACP-like"/>
    <property type="match status" value="1"/>
</dbReference>
<organism evidence="1 2">
    <name type="scientific">Legionella oakridgensis ATCC 33761 = DSM 21215</name>
    <dbReference type="NCBI Taxonomy" id="1268635"/>
    <lineage>
        <taxon>Bacteria</taxon>
        <taxon>Pseudomonadati</taxon>
        <taxon>Pseudomonadota</taxon>
        <taxon>Gammaproteobacteria</taxon>
        <taxon>Legionellales</taxon>
        <taxon>Legionellaceae</taxon>
        <taxon>Legionella</taxon>
    </lineage>
</organism>
<keyword evidence="2" id="KW-1185">Reference proteome</keyword>
<dbReference type="Proteomes" id="UP000018838">
    <property type="component" value="Chromosome"/>
</dbReference>
<dbReference type="HOGENOM" id="CLU_2554090_0_0_6"/>
<evidence type="ECO:0000313" key="1">
    <source>
        <dbReference type="EMBL" id="AHE68151.1"/>
    </source>
</evidence>
<dbReference type="PATRIC" id="fig|1268635.3.peg.2686"/>
<accession>W0BHE9</accession>
<evidence type="ECO:0008006" key="3">
    <source>
        <dbReference type="Google" id="ProtNLM"/>
    </source>
</evidence>
<dbReference type="AlphaFoldDB" id="W0BHE9"/>
<protein>
    <recommendedName>
        <fullName evidence="3">Acyl carrier protein</fullName>
    </recommendedName>
</protein>
<dbReference type="EMBL" id="CP004006">
    <property type="protein sequence ID" value="AHE68151.1"/>
    <property type="molecule type" value="Genomic_DNA"/>
</dbReference>
<dbReference type="InterPro" id="IPR036736">
    <property type="entry name" value="ACP-like_sf"/>
</dbReference>
<reference evidence="1 2" key="1">
    <citation type="journal article" date="2013" name="Int. J. Med. Microbiol.">
        <title>Legionella oakridgensis ATCC 33761 genome sequence and phenotypic characterization reveals its replication capacity in amoebae.</title>
        <authorList>
            <person name="Brzuszkiewicz E."/>
            <person name="Schulz T."/>
            <person name="Rydzewski K."/>
            <person name="Daniel R."/>
            <person name="Gillmaier N."/>
            <person name="Dittmann C."/>
            <person name="Holland G."/>
            <person name="Schunder E."/>
            <person name="Lautner M."/>
            <person name="Eisenreich W."/>
            <person name="Luck C."/>
            <person name="Heuner K."/>
        </authorList>
    </citation>
    <scope>NUCLEOTIDE SEQUENCE [LARGE SCALE GENOMIC DNA]</scope>
    <source>
        <strain>OR-10</strain>
        <strain evidence="2">ATCC 33761</strain>
    </source>
</reference>
<sequence>MDDFNKNITNYFQRYFKNDLVDTEVRLVDLGFESMDYIELASFLLETMHKWLDISKINNATKISDIFACLLTVQEEETNKKG</sequence>
<evidence type="ECO:0000313" key="2">
    <source>
        <dbReference type="Proteomes" id="UP000018838"/>
    </source>
</evidence>
<name>W0BHE9_9GAMM</name>
<dbReference type="KEGG" id="lok:Loa_02614"/>
<dbReference type="RefSeq" id="WP_025386497.1">
    <property type="nucleotide sequence ID" value="NZ_CP004006.1"/>
</dbReference>